<dbReference type="AlphaFoldDB" id="E1GU10"/>
<sequence length="37" mass="4458">MFYNSICNVDINRILEEVNGTFKSKEVYVLFYERLPL</sequence>
<gene>
    <name evidence="1" type="ORF">HMPREF9018_1026</name>
</gene>
<evidence type="ECO:0000313" key="1">
    <source>
        <dbReference type="EMBL" id="EFN91828.1"/>
    </source>
</evidence>
<evidence type="ECO:0000313" key="2">
    <source>
        <dbReference type="Proteomes" id="UP000016016"/>
    </source>
</evidence>
<name>E1GU10_9BACT</name>
<reference evidence="1 2" key="1">
    <citation type="submission" date="2010-09" db="EMBL/GenBank/DDBJ databases">
        <authorList>
            <person name="Harkins D.M."/>
            <person name="Madupu R."/>
            <person name="Durkin A.S."/>
            <person name="Torralba M."/>
            <person name="Methe B."/>
            <person name="Sutton G.G."/>
            <person name="Nelson K.E."/>
        </authorList>
    </citation>
    <scope>NUCLEOTIDE SEQUENCE [LARGE SCALE GENOMIC DNA]</scope>
    <source>
        <strain evidence="1 2">CRIS 21A-A</strain>
    </source>
</reference>
<proteinExistence type="predicted"/>
<dbReference type="Proteomes" id="UP000016016">
    <property type="component" value="Unassembled WGS sequence"/>
</dbReference>
<accession>E1GU10</accession>
<comment type="caution">
    <text evidence="1">The sequence shown here is derived from an EMBL/GenBank/DDBJ whole genome shotgun (WGS) entry which is preliminary data.</text>
</comment>
<organism evidence="1 2">
    <name type="scientific">Prevotella amnii CRIS 21A-A</name>
    <dbReference type="NCBI Taxonomy" id="679191"/>
    <lineage>
        <taxon>Bacteria</taxon>
        <taxon>Pseudomonadati</taxon>
        <taxon>Bacteroidota</taxon>
        <taxon>Bacteroidia</taxon>
        <taxon>Bacteroidales</taxon>
        <taxon>Prevotellaceae</taxon>
        <taxon>Prevotella</taxon>
    </lineage>
</organism>
<dbReference type="EMBL" id="ADFQ01000016">
    <property type="protein sequence ID" value="EFN91828.1"/>
    <property type="molecule type" value="Genomic_DNA"/>
</dbReference>
<protein>
    <submittedName>
        <fullName evidence="1">Uncharacterized protein</fullName>
    </submittedName>
</protein>